<reference evidence="2" key="1">
    <citation type="submission" date="2022-12" db="EMBL/GenBank/DDBJ databases">
        <authorList>
            <person name="Brejova B."/>
        </authorList>
    </citation>
    <scope>NUCLEOTIDE SEQUENCE</scope>
</reference>
<feature type="transmembrane region" description="Helical" evidence="1">
    <location>
        <begin position="70"/>
        <end position="86"/>
    </location>
</feature>
<comment type="caution">
    <text evidence="2">The sequence shown here is derived from an EMBL/GenBank/DDBJ whole genome shotgun (WGS) entry which is preliminary data.</text>
</comment>
<name>A0A9W4TS57_9ASCO</name>
<evidence type="ECO:0000313" key="3">
    <source>
        <dbReference type="Proteomes" id="UP001152885"/>
    </source>
</evidence>
<accession>A0A9W4TS57</accession>
<proteinExistence type="predicted"/>
<keyword evidence="3" id="KW-1185">Reference proteome</keyword>
<feature type="transmembrane region" description="Helical" evidence="1">
    <location>
        <begin position="45"/>
        <end position="64"/>
    </location>
</feature>
<organism evidence="2 3">
    <name type="scientific">Candida verbasci</name>
    <dbReference type="NCBI Taxonomy" id="1227364"/>
    <lineage>
        <taxon>Eukaryota</taxon>
        <taxon>Fungi</taxon>
        <taxon>Dikarya</taxon>
        <taxon>Ascomycota</taxon>
        <taxon>Saccharomycotina</taxon>
        <taxon>Pichiomycetes</taxon>
        <taxon>Debaryomycetaceae</taxon>
        <taxon>Candida/Lodderomyces clade</taxon>
        <taxon>Candida</taxon>
    </lineage>
</organism>
<evidence type="ECO:0000256" key="1">
    <source>
        <dbReference type="SAM" id="Phobius"/>
    </source>
</evidence>
<protein>
    <submittedName>
        <fullName evidence="2">Uncharacterized protein</fullName>
    </submittedName>
</protein>
<dbReference type="Proteomes" id="UP001152885">
    <property type="component" value="Unassembled WGS sequence"/>
</dbReference>
<dbReference type="AlphaFoldDB" id="A0A9W4TS57"/>
<gene>
    <name evidence="2" type="ORF">CANVERA_P1216</name>
</gene>
<dbReference type="EMBL" id="CANTUO010000001">
    <property type="protein sequence ID" value="CAI5756698.1"/>
    <property type="molecule type" value="Genomic_DNA"/>
</dbReference>
<sequence>MTSSASRLRKLDKSIIEQSNLLDEDDQTEYINQLNTYNQTTYITYINYLSYLYILEIVLILLLVITASKLINILLLLSVTLSYILLKLKTDYDRIVQNVNYVMVLQLGILGVARHEFLYLVLPVFNITAPWVYKYWNNDFADQVDQLNRLKYKYKNV</sequence>
<keyword evidence="1" id="KW-0812">Transmembrane</keyword>
<keyword evidence="1" id="KW-0472">Membrane</keyword>
<dbReference type="OrthoDB" id="4025266at2759"/>
<keyword evidence="1" id="KW-1133">Transmembrane helix</keyword>
<evidence type="ECO:0000313" key="2">
    <source>
        <dbReference type="EMBL" id="CAI5756698.1"/>
    </source>
</evidence>